<name>A0A851TTI7_9PASS</name>
<reference evidence="9" key="1">
    <citation type="submission" date="2019-09" db="EMBL/GenBank/DDBJ databases">
        <title>Bird 10,000 Genomes (B10K) Project - Family phase.</title>
        <authorList>
            <person name="Zhang G."/>
        </authorList>
    </citation>
    <scope>NUCLEOTIDE SEQUENCE</scope>
    <source>
        <strain evidence="9">B10K-IZCAS-20218</strain>
        <tissue evidence="9">Blood</tissue>
    </source>
</reference>
<dbReference type="GO" id="GO:0005737">
    <property type="term" value="C:cytoplasm"/>
    <property type="evidence" value="ECO:0007669"/>
    <property type="project" value="UniProtKB-SubCell"/>
</dbReference>
<gene>
    <name evidence="9" type="primary">Cops2</name>
    <name evidence="9" type="ORF">ELAFOR_R04427</name>
</gene>
<organism evidence="9 10">
    <name type="scientific">Elachura formosa</name>
    <name type="common">spotted wren-babbler</name>
    <dbReference type="NCBI Taxonomy" id="1463973"/>
    <lineage>
        <taxon>Eukaryota</taxon>
        <taxon>Metazoa</taxon>
        <taxon>Chordata</taxon>
        <taxon>Craniata</taxon>
        <taxon>Vertebrata</taxon>
        <taxon>Euteleostomi</taxon>
        <taxon>Archelosauria</taxon>
        <taxon>Archosauria</taxon>
        <taxon>Dinosauria</taxon>
        <taxon>Saurischia</taxon>
        <taxon>Theropoda</taxon>
        <taxon>Coelurosauria</taxon>
        <taxon>Aves</taxon>
        <taxon>Neognathae</taxon>
        <taxon>Neoaves</taxon>
        <taxon>Telluraves</taxon>
        <taxon>Australaves</taxon>
        <taxon>Passeriformes</taxon>
        <taxon>Elachuridae</taxon>
        <taxon>Elachura</taxon>
    </lineage>
</organism>
<feature type="non-terminal residue" evidence="9">
    <location>
        <position position="466"/>
    </location>
</feature>
<dbReference type="PANTHER" id="PTHR10678">
    <property type="entry name" value="26S PROTEASOME NON-ATPASE REGULATORY SUBUNIT 11/COP9 SIGNALOSOME COMPLEX SUBUNIT 2"/>
    <property type="match status" value="1"/>
</dbReference>
<evidence type="ECO:0000256" key="3">
    <source>
        <dbReference type="ARBA" id="ARBA00009318"/>
    </source>
</evidence>
<keyword evidence="10" id="KW-1185">Reference proteome</keyword>
<feature type="domain" description="PCI" evidence="8">
    <location>
        <begin position="277"/>
        <end position="439"/>
    </location>
</feature>
<dbReference type="SMART" id="SM00088">
    <property type="entry name" value="PINT"/>
    <property type="match status" value="1"/>
</dbReference>
<dbReference type="PROSITE" id="PS50250">
    <property type="entry name" value="PCI"/>
    <property type="match status" value="1"/>
</dbReference>
<dbReference type="EMBL" id="WBNG01000025">
    <property type="protein sequence ID" value="NXD19859.1"/>
    <property type="molecule type" value="Genomic_DNA"/>
</dbReference>
<evidence type="ECO:0000256" key="6">
    <source>
        <dbReference type="ARBA" id="ARBA00022790"/>
    </source>
</evidence>
<dbReference type="SMART" id="SM00753">
    <property type="entry name" value="PAM"/>
    <property type="match status" value="1"/>
</dbReference>
<evidence type="ECO:0000256" key="2">
    <source>
        <dbReference type="ARBA" id="ARBA00004496"/>
    </source>
</evidence>
<dbReference type="SUPFAM" id="SSF48452">
    <property type="entry name" value="TPR-like"/>
    <property type="match status" value="1"/>
</dbReference>
<dbReference type="AlphaFoldDB" id="A0A851TTI7"/>
<dbReference type="InterPro" id="IPR000717">
    <property type="entry name" value="PCI_dom"/>
</dbReference>
<sequence length="466" mass="54203">EYSEDSNSEPNVDLENQYYNSKALKEDDPKAALSRHVWDMCILNNLSLNKTVTNTVLKILLFQVLELEGEKGEWGFKALKQMIKINFKLTNFPEMMNRYKQLLTYIRSAVTRNYSEKSINSILDYISTSKQMDLLQEFYETTLEALKDAKNDRLWFKTNTKLGKLYLEREEYGKLQKILRQLHQSCQTDDGEDDLKKGTQLLEIYALEIQMYTAQKNNKKLKALYEQSLHIKSAIPHPLIMGVIRGNNKHTMFLFICVFFSECGGKMHLREGEFEKAHTDFFEAFKNYDESGSPRRTTCLKYLVLANMLMKSGINPFDSQEAKPYKNDPEILAMTNLVSAYQNNDITEFEKILKTNHSNIMDDPFIREHIEELLRNIRTQVLIKLIKPYTRIHIPFISKELNIDVADVESLLVQCILDNTIHGRIDQVNQLLELDHQKRGGARYTALDKWTNQLNSLNQAVVSKLA</sequence>
<dbReference type="FunFam" id="1.25.40.570:FF:000001">
    <property type="entry name" value="Putative cop9 signalosome complex subunit 2"/>
    <property type="match status" value="1"/>
</dbReference>
<dbReference type="Pfam" id="PF25983">
    <property type="entry name" value="COPS2_C"/>
    <property type="match status" value="1"/>
</dbReference>
<keyword evidence="6" id="KW-0736">Signalosome</keyword>
<dbReference type="Gene3D" id="1.25.40.570">
    <property type="match status" value="1"/>
</dbReference>
<proteinExistence type="inferred from homology"/>
<keyword evidence="7" id="KW-0539">Nucleus</keyword>
<dbReference type="InterPro" id="IPR050871">
    <property type="entry name" value="26S_Proteasome/COP9_Components"/>
</dbReference>
<evidence type="ECO:0000256" key="4">
    <source>
        <dbReference type="ARBA" id="ARBA00014879"/>
    </source>
</evidence>
<dbReference type="InterPro" id="IPR036390">
    <property type="entry name" value="WH_DNA-bd_sf"/>
</dbReference>
<evidence type="ECO:0000313" key="10">
    <source>
        <dbReference type="Proteomes" id="UP000623542"/>
    </source>
</evidence>
<keyword evidence="5" id="KW-0963">Cytoplasm</keyword>
<evidence type="ECO:0000256" key="1">
    <source>
        <dbReference type="ARBA" id="ARBA00004123"/>
    </source>
</evidence>
<accession>A0A851TTI7</accession>
<protein>
    <recommendedName>
        <fullName evidence="4">COP9 signalosome complex subunit 2</fullName>
    </recommendedName>
</protein>
<comment type="similarity">
    <text evidence="3">Belongs to the CSN2 family.</text>
</comment>
<evidence type="ECO:0000256" key="5">
    <source>
        <dbReference type="ARBA" id="ARBA00022490"/>
    </source>
</evidence>
<dbReference type="SUPFAM" id="SSF46785">
    <property type="entry name" value="Winged helix' DNA-binding domain"/>
    <property type="match status" value="1"/>
</dbReference>
<dbReference type="Proteomes" id="UP000623542">
    <property type="component" value="Unassembled WGS sequence"/>
</dbReference>
<dbReference type="GO" id="GO:0008180">
    <property type="term" value="C:COP9 signalosome"/>
    <property type="evidence" value="ECO:0007669"/>
    <property type="project" value="UniProtKB-KW"/>
</dbReference>
<dbReference type="OrthoDB" id="194139at2759"/>
<feature type="non-terminal residue" evidence="9">
    <location>
        <position position="1"/>
    </location>
</feature>
<evidence type="ECO:0000259" key="8">
    <source>
        <dbReference type="PROSITE" id="PS50250"/>
    </source>
</evidence>
<comment type="caution">
    <text evidence="9">The sequence shown here is derived from an EMBL/GenBank/DDBJ whole genome shotgun (WGS) entry which is preliminary data.</text>
</comment>
<dbReference type="InterPro" id="IPR058796">
    <property type="entry name" value="COPS2_C"/>
</dbReference>
<dbReference type="InterPro" id="IPR011990">
    <property type="entry name" value="TPR-like_helical_dom_sf"/>
</dbReference>
<comment type="subcellular location">
    <subcellularLocation>
        <location evidence="2">Cytoplasm</location>
    </subcellularLocation>
    <subcellularLocation>
        <location evidence="1">Nucleus</location>
    </subcellularLocation>
</comment>
<evidence type="ECO:0000256" key="7">
    <source>
        <dbReference type="ARBA" id="ARBA00023242"/>
    </source>
</evidence>
<dbReference type="Pfam" id="PF01399">
    <property type="entry name" value="PCI"/>
    <property type="match status" value="1"/>
</dbReference>
<evidence type="ECO:0000313" key="9">
    <source>
        <dbReference type="EMBL" id="NXD19859.1"/>
    </source>
</evidence>